<dbReference type="EMBL" id="QJVJ01000005">
    <property type="protein sequence ID" value="PYI54296.1"/>
    <property type="molecule type" value="Genomic_DNA"/>
</dbReference>
<dbReference type="Proteomes" id="UP000247476">
    <property type="component" value="Unassembled WGS sequence"/>
</dbReference>
<reference evidence="1 2" key="1">
    <citation type="submission" date="2018-05" db="EMBL/GenBank/DDBJ databases">
        <title>Paenibacillus flagellatus sp. nov., isolated from selenium mineral soil.</title>
        <authorList>
            <person name="Dai X."/>
        </authorList>
    </citation>
    <scope>NUCLEOTIDE SEQUENCE [LARGE SCALE GENOMIC DNA]</scope>
    <source>
        <strain evidence="1 2">DXL2</strain>
    </source>
</reference>
<sequence length="169" mass="19693">MVVSANEYLLYCDPCNEYTALGKYIDKEGRFEGEYSLLYNRHIHSDDMLCRFLIRHADHALRLHPNRTEAYSDILRNGNRFMDQDVDAFLELDLDRKERMKHELDMERGLGQLQLHVLLAMLKEEAESLSKKPTATPAESQFLLGKEEGVKHAISVLEELLDKTSLYYK</sequence>
<evidence type="ECO:0000313" key="1">
    <source>
        <dbReference type="EMBL" id="PYI54296.1"/>
    </source>
</evidence>
<gene>
    <name evidence="1" type="ORF">DLM86_12515</name>
</gene>
<dbReference type="OrthoDB" id="2470430at2"/>
<name>A0A2V5KX26_9BACL</name>
<comment type="caution">
    <text evidence="1">The sequence shown here is derived from an EMBL/GenBank/DDBJ whole genome shotgun (WGS) entry which is preliminary data.</text>
</comment>
<protein>
    <submittedName>
        <fullName evidence="1">Uncharacterized protein</fullName>
    </submittedName>
</protein>
<organism evidence="1 2">
    <name type="scientific">Paenibacillus flagellatus</name>
    <dbReference type="NCBI Taxonomy" id="2211139"/>
    <lineage>
        <taxon>Bacteria</taxon>
        <taxon>Bacillati</taxon>
        <taxon>Bacillota</taxon>
        <taxon>Bacilli</taxon>
        <taxon>Bacillales</taxon>
        <taxon>Paenibacillaceae</taxon>
        <taxon>Paenibacillus</taxon>
    </lineage>
</organism>
<proteinExistence type="predicted"/>
<keyword evidence="2" id="KW-1185">Reference proteome</keyword>
<evidence type="ECO:0000313" key="2">
    <source>
        <dbReference type="Proteomes" id="UP000247476"/>
    </source>
</evidence>
<dbReference type="AlphaFoldDB" id="A0A2V5KX26"/>
<accession>A0A2V5KX26</accession>